<dbReference type="Gene3D" id="2.40.50.220">
    <property type="entry name" value="EutN/Ccml"/>
    <property type="match status" value="1"/>
</dbReference>
<evidence type="ECO:0008006" key="4">
    <source>
        <dbReference type="Google" id="ProtNLM"/>
    </source>
</evidence>
<name>A0A0F9WB47_9ZZZZ</name>
<dbReference type="PANTHER" id="PTHR36539">
    <property type="entry name" value="ETHANOLAMINE UTILIZATION PROTEIN EUTN"/>
    <property type="match status" value="1"/>
</dbReference>
<reference evidence="3" key="1">
    <citation type="journal article" date="2015" name="Nature">
        <title>Complex archaea that bridge the gap between prokaryotes and eukaryotes.</title>
        <authorList>
            <person name="Spang A."/>
            <person name="Saw J.H."/>
            <person name="Jorgensen S.L."/>
            <person name="Zaremba-Niedzwiedzka K."/>
            <person name="Martijn J."/>
            <person name="Lind A.E."/>
            <person name="van Eijk R."/>
            <person name="Schleper C."/>
            <person name="Guy L."/>
            <person name="Ettema T.J."/>
        </authorList>
    </citation>
    <scope>NUCLEOTIDE SEQUENCE</scope>
</reference>
<dbReference type="PROSITE" id="PS51932">
    <property type="entry name" value="BMV"/>
    <property type="match status" value="1"/>
</dbReference>
<gene>
    <name evidence="3" type="ORF">LCGC14_0303960</name>
</gene>
<comment type="caution">
    <text evidence="3">The sequence shown here is derived from an EMBL/GenBank/DDBJ whole genome shotgun (WGS) entry which is preliminary data.</text>
</comment>
<comment type="subcellular location">
    <subcellularLocation>
        <location evidence="1">Bacterial microcompartment</location>
    </subcellularLocation>
</comment>
<proteinExistence type="predicted"/>
<keyword evidence="2" id="KW-1283">Bacterial microcompartment</keyword>
<dbReference type="InterPro" id="IPR036677">
    <property type="entry name" value="EutN_CcmL_sf"/>
</dbReference>
<dbReference type="EMBL" id="LAZR01000192">
    <property type="protein sequence ID" value="KKN82981.1"/>
    <property type="molecule type" value="Genomic_DNA"/>
</dbReference>
<evidence type="ECO:0000256" key="1">
    <source>
        <dbReference type="ARBA" id="ARBA00024322"/>
    </source>
</evidence>
<dbReference type="SUPFAM" id="SSF159133">
    <property type="entry name" value="EutN/CcmL-like"/>
    <property type="match status" value="1"/>
</dbReference>
<organism evidence="3">
    <name type="scientific">marine sediment metagenome</name>
    <dbReference type="NCBI Taxonomy" id="412755"/>
    <lineage>
        <taxon>unclassified sequences</taxon>
        <taxon>metagenomes</taxon>
        <taxon>ecological metagenomes</taxon>
    </lineage>
</organism>
<dbReference type="PANTHER" id="PTHR36539:SF1">
    <property type="entry name" value="BACTERIAL MICROCOMPARTMENT SHELL VERTEX PROTEIN EUTN"/>
    <property type="match status" value="1"/>
</dbReference>
<protein>
    <recommendedName>
        <fullName evidence="4">Carbon dioxide concentrating mechanism protein CcmL</fullName>
    </recommendedName>
</protein>
<accession>A0A0F9WB47</accession>
<sequence length="100" mass="10923">MRIARVIGKVTLNQAMPDIVPGSFLLVRTADRGTLAGVNEGKDETLVAYDRLGAGEGDHIGMSEGREATRPFLPQQVPYDCYCSCIIDTINFEPILEVKP</sequence>
<dbReference type="AlphaFoldDB" id="A0A0F9WB47"/>
<dbReference type="Pfam" id="PF03319">
    <property type="entry name" value="EutN_CcmL"/>
    <property type="match status" value="1"/>
</dbReference>
<evidence type="ECO:0000313" key="3">
    <source>
        <dbReference type="EMBL" id="KKN82981.1"/>
    </source>
</evidence>
<dbReference type="InterPro" id="IPR004992">
    <property type="entry name" value="EutN_CcmL"/>
</dbReference>
<dbReference type="GO" id="GO:0031469">
    <property type="term" value="C:bacterial microcompartment"/>
    <property type="evidence" value="ECO:0007669"/>
    <property type="project" value="UniProtKB-SubCell"/>
</dbReference>
<evidence type="ECO:0000256" key="2">
    <source>
        <dbReference type="ARBA" id="ARBA00024446"/>
    </source>
</evidence>